<accession>A0AAV6TEN2</accession>
<name>A0AAV6TEN2_9ARAC</name>
<proteinExistence type="predicted"/>
<dbReference type="EMBL" id="JAFNEN010006163">
    <property type="protein sequence ID" value="KAG8156228.1"/>
    <property type="molecule type" value="Genomic_DNA"/>
</dbReference>
<sequence length="82" mass="9207">MGKRRGVGKRGRDQINGEVLTLLEIPRSWRKIAIPKSPARKRFKGVTLPVGKGERHMFPFNVARWGPDTKGFPPAIARLVGF</sequence>
<dbReference type="AlphaFoldDB" id="A0AAV6TEN2"/>
<comment type="caution">
    <text evidence="1">The sequence shown here is derived from an EMBL/GenBank/DDBJ whole genome shotgun (WGS) entry which is preliminary data.</text>
</comment>
<reference evidence="1 2" key="1">
    <citation type="journal article" date="2022" name="Nat. Ecol. Evol.">
        <title>A masculinizing supergene underlies an exaggerated male reproductive morph in a spider.</title>
        <authorList>
            <person name="Hendrickx F."/>
            <person name="De Corte Z."/>
            <person name="Sonet G."/>
            <person name="Van Belleghem S.M."/>
            <person name="Kostlbacher S."/>
            <person name="Vangestel C."/>
        </authorList>
    </citation>
    <scope>NUCLEOTIDE SEQUENCE [LARGE SCALE GENOMIC DNA]</scope>
    <source>
        <strain evidence="1">W744_W776</strain>
    </source>
</reference>
<gene>
    <name evidence="1" type="ORF">JTE90_024368</name>
</gene>
<organism evidence="1 2">
    <name type="scientific">Oedothorax gibbosus</name>
    <dbReference type="NCBI Taxonomy" id="931172"/>
    <lineage>
        <taxon>Eukaryota</taxon>
        <taxon>Metazoa</taxon>
        <taxon>Ecdysozoa</taxon>
        <taxon>Arthropoda</taxon>
        <taxon>Chelicerata</taxon>
        <taxon>Arachnida</taxon>
        <taxon>Araneae</taxon>
        <taxon>Araneomorphae</taxon>
        <taxon>Entelegynae</taxon>
        <taxon>Araneoidea</taxon>
        <taxon>Linyphiidae</taxon>
        <taxon>Erigoninae</taxon>
        <taxon>Oedothorax</taxon>
    </lineage>
</organism>
<dbReference type="Proteomes" id="UP000827092">
    <property type="component" value="Unassembled WGS sequence"/>
</dbReference>
<evidence type="ECO:0000313" key="1">
    <source>
        <dbReference type="EMBL" id="KAG8156228.1"/>
    </source>
</evidence>
<protein>
    <submittedName>
        <fullName evidence="1">Uncharacterized protein</fullName>
    </submittedName>
</protein>
<evidence type="ECO:0000313" key="2">
    <source>
        <dbReference type="Proteomes" id="UP000827092"/>
    </source>
</evidence>
<keyword evidence="2" id="KW-1185">Reference proteome</keyword>